<evidence type="ECO:0008006" key="2">
    <source>
        <dbReference type="Google" id="ProtNLM"/>
    </source>
</evidence>
<dbReference type="EMBL" id="UINC01163334">
    <property type="protein sequence ID" value="SVD63594.1"/>
    <property type="molecule type" value="Genomic_DNA"/>
</dbReference>
<dbReference type="InterPro" id="IPR052996">
    <property type="entry name" value="Carb_Metab_Mutarotase"/>
</dbReference>
<sequence>MSEQKMIVLQVDLSEDESKIKEYIDYHADVWPEVIEDLKNRPVGRMRIYNSGNRLIMLLEVDKDFKLEDGIHIEPPHPKVAEWSKLMTTFSKKLQSGNVDEWTPINQVFDTDDYF</sequence>
<dbReference type="Gene3D" id="3.30.70.100">
    <property type="match status" value="1"/>
</dbReference>
<dbReference type="InterPro" id="IPR008000">
    <property type="entry name" value="Rham/fucose_mutarotase"/>
</dbReference>
<protein>
    <recommendedName>
        <fullName evidence="2">L-rhamnose mutarotase</fullName>
    </recommendedName>
</protein>
<name>A0A382WY84_9ZZZZ</name>
<dbReference type="PANTHER" id="PTHR43239:SF1">
    <property type="entry name" value="UPF0734 PROTEIN DDB_G0273871_DDB_G0273177"/>
    <property type="match status" value="1"/>
</dbReference>
<dbReference type="SUPFAM" id="SSF54909">
    <property type="entry name" value="Dimeric alpha+beta barrel"/>
    <property type="match status" value="1"/>
</dbReference>
<dbReference type="InterPro" id="IPR011008">
    <property type="entry name" value="Dimeric_a/b-barrel"/>
</dbReference>
<dbReference type="PANTHER" id="PTHR43239">
    <property type="entry name" value="UPF0734 PROTEIN DDB_G0273871/DDB_G0273177"/>
    <property type="match status" value="1"/>
</dbReference>
<dbReference type="GO" id="GO:0016857">
    <property type="term" value="F:racemase and epimerase activity, acting on carbohydrates and derivatives"/>
    <property type="evidence" value="ECO:0007669"/>
    <property type="project" value="InterPro"/>
</dbReference>
<dbReference type="AlphaFoldDB" id="A0A382WY84"/>
<proteinExistence type="predicted"/>
<dbReference type="Pfam" id="PF05336">
    <property type="entry name" value="rhaM"/>
    <property type="match status" value="1"/>
</dbReference>
<evidence type="ECO:0000313" key="1">
    <source>
        <dbReference type="EMBL" id="SVD63594.1"/>
    </source>
</evidence>
<gene>
    <name evidence="1" type="ORF">METZ01_LOCUS416448</name>
</gene>
<organism evidence="1">
    <name type="scientific">marine metagenome</name>
    <dbReference type="NCBI Taxonomy" id="408172"/>
    <lineage>
        <taxon>unclassified sequences</taxon>
        <taxon>metagenomes</taxon>
        <taxon>ecological metagenomes</taxon>
    </lineage>
</organism>
<accession>A0A382WY84</accession>
<reference evidence="1" key="1">
    <citation type="submission" date="2018-05" db="EMBL/GenBank/DDBJ databases">
        <authorList>
            <person name="Lanie J.A."/>
            <person name="Ng W.-L."/>
            <person name="Kazmierczak K.M."/>
            <person name="Andrzejewski T.M."/>
            <person name="Davidsen T.M."/>
            <person name="Wayne K.J."/>
            <person name="Tettelin H."/>
            <person name="Glass J.I."/>
            <person name="Rusch D."/>
            <person name="Podicherti R."/>
            <person name="Tsui H.-C.T."/>
            <person name="Winkler M.E."/>
        </authorList>
    </citation>
    <scope>NUCLEOTIDE SEQUENCE</scope>
</reference>